<dbReference type="PANTHER" id="PTHR44229">
    <property type="entry name" value="15-HYDROXYPROSTAGLANDIN DEHYDROGENASE [NAD(+)]"/>
    <property type="match status" value="1"/>
</dbReference>
<evidence type="ECO:0000256" key="1">
    <source>
        <dbReference type="ARBA" id="ARBA00006484"/>
    </source>
</evidence>
<name>A0AAE0TPB9_9PEZI</name>
<comment type="caution">
    <text evidence="4">The sequence shown here is derived from an EMBL/GenBank/DDBJ whole genome shotgun (WGS) entry which is preliminary data.</text>
</comment>
<dbReference type="SUPFAM" id="SSF51735">
    <property type="entry name" value="NAD(P)-binding Rossmann-fold domains"/>
    <property type="match status" value="1"/>
</dbReference>
<dbReference type="Gene3D" id="3.40.50.720">
    <property type="entry name" value="NAD(P)-binding Rossmann-like Domain"/>
    <property type="match status" value="1"/>
</dbReference>
<evidence type="ECO:0000313" key="4">
    <source>
        <dbReference type="EMBL" id="KAK3670994.1"/>
    </source>
</evidence>
<evidence type="ECO:0000313" key="5">
    <source>
        <dbReference type="Proteomes" id="UP001274830"/>
    </source>
</evidence>
<evidence type="ECO:0000256" key="2">
    <source>
        <dbReference type="ARBA" id="ARBA00023002"/>
    </source>
</evidence>
<gene>
    <name evidence="4" type="ORF">LTR78_009110</name>
</gene>
<dbReference type="GO" id="GO:0005737">
    <property type="term" value="C:cytoplasm"/>
    <property type="evidence" value="ECO:0007669"/>
    <property type="project" value="TreeGrafter"/>
</dbReference>
<dbReference type="Pfam" id="PF00106">
    <property type="entry name" value="adh_short"/>
    <property type="match status" value="1"/>
</dbReference>
<dbReference type="InterPro" id="IPR036291">
    <property type="entry name" value="NAD(P)-bd_dom_sf"/>
</dbReference>
<keyword evidence="5" id="KW-1185">Reference proteome</keyword>
<dbReference type="GO" id="GO:0016491">
    <property type="term" value="F:oxidoreductase activity"/>
    <property type="evidence" value="ECO:0007669"/>
    <property type="project" value="UniProtKB-KW"/>
</dbReference>
<dbReference type="Proteomes" id="UP001274830">
    <property type="component" value="Unassembled WGS sequence"/>
</dbReference>
<dbReference type="PRINTS" id="PR00081">
    <property type="entry name" value="GDHRDH"/>
</dbReference>
<dbReference type="PANTHER" id="PTHR44229:SF4">
    <property type="entry name" value="15-HYDROXYPROSTAGLANDIN DEHYDROGENASE [NAD(+)]"/>
    <property type="match status" value="1"/>
</dbReference>
<dbReference type="AlphaFoldDB" id="A0AAE0TPB9"/>
<comment type="similarity">
    <text evidence="1 3">Belongs to the short-chain dehydrogenases/reductases (SDR) family.</text>
</comment>
<protein>
    <submittedName>
        <fullName evidence="4">Uncharacterized protein</fullName>
    </submittedName>
</protein>
<dbReference type="InterPro" id="IPR002347">
    <property type="entry name" value="SDR_fam"/>
</dbReference>
<reference evidence="4" key="1">
    <citation type="submission" date="2023-07" db="EMBL/GenBank/DDBJ databases">
        <title>Black Yeasts Isolated from many extreme environments.</title>
        <authorList>
            <person name="Coleine C."/>
            <person name="Stajich J.E."/>
            <person name="Selbmann L."/>
        </authorList>
    </citation>
    <scope>NUCLEOTIDE SEQUENCE</scope>
    <source>
        <strain evidence="4">CCFEE 5485</strain>
    </source>
</reference>
<dbReference type="PRINTS" id="PR00080">
    <property type="entry name" value="SDRFAMILY"/>
</dbReference>
<sequence length="291" mass="31219">MGSAVEQKVAIVTGASSGMGEAITRELVARGWYVAMADIRPHDALSKEFGSNATFHETNVASYDSQASLFSSVFKVKGRLDALCANAGIGDRSSLYILNHRGKTEIPPAPDMTCTEVNWKGFVYGVQLAIHFMRQNPVPGGVIVATASIAAVHPHPSYAEYNGTKAAVLNFVRGSAGVLKVKENVRLNCVLPGIVPTNIIPPQFLAVVAKADLTPVSTIVEAYLRLIEGDETGQGIEASVDRLLVFQEPPLLNGSHTKRAVTVWDPLFRFMHNGENSGLPDAIPGEDIQLK</sequence>
<organism evidence="4 5">
    <name type="scientific">Recurvomyces mirabilis</name>
    <dbReference type="NCBI Taxonomy" id="574656"/>
    <lineage>
        <taxon>Eukaryota</taxon>
        <taxon>Fungi</taxon>
        <taxon>Dikarya</taxon>
        <taxon>Ascomycota</taxon>
        <taxon>Pezizomycotina</taxon>
        <taxon>Dothideomycetes</taxon>
        <taxon>Dothideomycetidae</taxon>
        <taxon>Mycosphaerellales</taxon>
        <taxon>Teratosphaeriaceae</taxon>
        <taxon>Recurvomyces</taxon>
    </lineage>
</organism>
<keyword evidence="2" id="KW-0560">Oxidoreductase</keyword>
<proteinExistence type="inferred from homology"/>
<accession>A0AAE0TPB9</accession>
<dbReference type="EMBL" id="JAUTXT010000048">
    <property type="protein sequence ID" value="KAK3670994.1"/>
    <property type="molecule type" value="Genomic_DNA"/>
</dbReference>
<evidence type="ECO:0000256" key="3">
    <source>
        <dbReference type="RuleBase" id="RU000363"/>
    </source>
</evidence>